<protein>
    <submittedName>
        <fullName evidence="2">Uncharacterized protein</fullName>
    </submittedName>
</protein>
<evidence type="ECO:0000313" key="3">
    <source>
        <dbReference type="Proteomes" id="UP000270094"/>
    </source>
</evidence>
<accession>A0A3P7J4X6</accession>
<feature type="region of interest" description="Disordered" evidence="1">
    <location>
        <begin position="83"/>
        <end position="109"/>
    </location>
</feature>
<sequence>MNELLGALAVPGDVLTPDVSHIERDVVAKSDHLGECPSVCACVWADKHPVGGYRLTRNTLAQRSPSHACLDAVVVFSSVLTDEPPRNPAADDGHRHTGCSPQRRPSSLSSTRVPLRYRFLYDQSITAIRNRFAMLSAIPIAPTPAMSPCDSEGIAAWITISGSVIL</sequence>
<proteinExistence type="predicted"/>
<feature type="compositionally biased region" description="Basic and acidic residues" evidence="1">
    <location>
        <begin position="83"/>
        <end position="95"/>
    </location>
</feature>
<name>A0A3P7J4X6_STRVU</name>
<evidence type="ECO:0000313" key="2">
    <source>
        <dbReference type="EMBL" id="VDM80440.1"/>
    </source>
</evidence>
<feature type="compositionally biased region" description="Polar residues" evidence="1">
    <location>
        <begin position="99"/>
        <end position="109"/>
    </location>
</feature>
<keyword evidence="3" id="KW-1185">Reference proteome</keyword>
<dbReference type="Proteomes" id="UP000270094">
    <property type="component" value="Unassembled WGS sequence"/>
</dbReference>
<evidence type="ECO:0000256" key="1">
    <source>
        <dbReference type="SAM" id="MobiDB-lite"/>
    </source>
</evidence>
<dbReference type="AlphaFoldDB" id="A0A3P7J4X6"/>
<organism evidence="2 3">
    <name type="scientific">Strongylus vulgaris</name>
    <name type="common">Blood worm</name>
    <dbReference type="NCBI Taxonomy" id="40348"/>
    <lineage>
        <taxon>Eukaryota</taxon>
        <taxon>Metazoa</taxon>
        <taxon>Ecdysozoa</taxon>
        <taxon>Nematoda</taxon>
        <taxon>Chromadorea</taxon>
        <taxon>Rhabditida</taxon>
        <taxon>Rhabditina</taxon>
        <taxon>Rhabditomorpha</taxon>
        <taxon>Strongyloidea</taxon>
        <taxon>Strongylidae</taxon>
        <taxon>Strongylus</taxon>
    </lineage>
</organism>
<reference evidence="2 3" key="1">
    <citation type="submission" date="2018-11" db="EMBL/GenBank/DDBJ databases">
        <authorList>
            <consortium name="Pathogen Informatics"/>
        </authorList>
    </citation>
    <scope>NUCLEOTIDE SEQUENCE [LARGE SCALE GENOMIC DNA]</scope>
</reference>
<gene>
    <name evidence="2" type="ORF">SVUK_LOCUS15438</name>
</gene>
<dbReference type="EMBL" id="UYYB01108644">
    <property type="protein sequence ID" value="VDM80440.1"/>
    <property type="molecule type" value="Genomic_DNA"/>
</dbReference>